<name>A0A1W2DDL0_9PSEU</name>
<evidence type="ECO:0000313" key="2">
    <source>
        <dbReference type="EMBL" id="SMC95028.1"/>
    </source>
</evidence>
<feature type="domain" description="DUF5753" evidence="1">
    <location>
        <begin position="101"/>
        <end position="269"/>
    </location>
</feature>
<keyword evidence="3" id="KW-1185">Reference proteome</keyword>
<proteinExistence type="predicted"/>
<dbReference type="OrthoDB" id="3672921at2"/>
<dbReference type="Proteomes" id="UP000192840">
    <property type="component" value="Unassembled WGS sequence"/>
</dbReference>
<dbReference type="Pfam" id="PF13560">
    <property type="entry name" value="HTH_31"/>
    <property type="match status" value="1"/>
</dbReference>
<organism evidence="2 3">
    <name type="scientific">Lentzea albidocapillata</name>
    <dbReference type="NCBI Taxonomy" id="40571"/>
    <lineage>
        <taxon>Bacteria</taxon>
        <taxon>Bacillati</taxon>
        <taxon>Actinomycetota</taxon>
        <taxon>Actinomycetes</taxon>
        <taxon>Pseudonocardiales</taxon>
        <taxon>Pseudonocardiaceae</taxon>
        <taxon>Lentzea</taxon>
    </lineage>
</organism>
<accession>A0A1W2DDL0</accession>
<dbReference type="Pfam" id="PF19054">
    <property type="entry name" value="DUF5753"/>
    <property type="match status" value="1"/>
</dbReference>
<dbReference type="AlphaFoldDB" id="A0A1W2DDL0"/>
<evidence type="ECO:0000259" key="1">
    <source>
        <dbReference type="Pfam" id="PF19054"/>
    </source>
</evidence>
<sequence>MPKRFSTAKGREFGASLRQTIESTGYSSRELAGVVGWDEAKLSNVVNGRGGADDVDLALLLGVCRLKAAERKHLQRLYPTMGEKNWLQQHGICPLAWPRTLAENLAAADTVTTWNPHGLPALLQIPGHMSAEITASSTVPDKELDGWIAARLELNDQQFQLRGLTYTFYLHELALALPVGGDEVHVEQLHHMLQMSVRPEINIRIVPAALGAHPGMRGPFTRLTFKAHGPLVCIENDTSTVFVEDKAAVEGYGKVVTALSESSLDCEGSKLLIIDFAERLAAGANGPIAE</sequence>
<dbReference type="InterPro" id="IPR043917">
    <property type="entry name" value="DUF5753"/>
</dbReference>
<dbReference type="EMBL" id="FWYC01000007">
    <property type="protein sequence ID" value="SMC95028.1"/>
    <property type="molecule type" value="Genomic_DNA"/>
</dbReference>
<protein>
    <recommendedName>
        <fullName evidence="1">DUF5753 domain-containing protein</fullName>
    </recommendedName>
</protein>
<reference evidence="3" key="1">
    <citation type="submission" date="2017-04" db="EMBL/GenBank/DDBJ databases">
        <authorList>
            <person name="Varghese N."/>
            <person name="Submissions S."/>
        </authorList>
    </citation>
    <scope>NUCLEOTIDE SEQUENCE [LARGE SCALE GENOMIC DNA]</scope>
    <source>
        <strain evidence="3">DSM 44073</strain>
    </source>
</reference>
<dbReference type="STRING" id="40571.SAMN05660733_02857"/>
<dbReference type="RefSeq" id="WP_030477485.1">
    <property type="nucleotide sequence ID" value="NZ_FWYC01000007.1"/>
</dbReference>
<gene>
    <name evidence="2" type="ORF">SAMN05660733_02857</name>
</gene>
<evidence type="ECO:0000313" key="3">
    <source>
        <dbReference type="Proteomes" id="UP000192840"/>
    </source>
</evidence>